<reference evidence="9 10" key="1">
    <citation type="journal article" date="2011" name="J. Gen. Appl. Microbiol.">
        <title>Draft genome sequencing of the enigmatic yeast Saitoella complicata.</title>
        <authorList>
            <person name="Nishida H."/>
            <person name="Hamamoto M."/>
            <person name="Sugiyama J."/>
        </authorList>
    </citation>
    <scope>NUCLEOTIDE SEQUENCE [LARGE SCALE GENOMIC DNA]</scope>
    <source>
        <strain evidence="9 10">NRRL Y-17804</strain>
    </source>
</reference>
<dbReference type="Pfam" id="PF03874">
    <property type="entry name" value="RNA_pol_Rpb4"/>
    <property type="match status" value="1"/>
</dbReference>
<evidence type="ECO:0000259" key="8">
    <source>
        <dbReference type="SMART" id="SM00657"/>
    </source>
</evidence>
<proteinExistence type="inferred from homology"/>
<protein>
    <recommendedName>
        <fullName evidence="3">DNA-directed RNA polymerase III subunit RPC9</fullName>
    </recommendedName>
</protein>
<evidence type="ECO:0000313" key="9">
    <source>
        <dbReference type="EMBL" id="GAO49689.1"/>
    </source>
</evidence>
<comment type="caution">
    <text evidence="9">The sequence shown here is derived from an EMBL/GenBank/DDBJ whole genome shotgun (WGS) entry which is preliminary data.</text>
</comment>
<evidence type="ECO:0000256" key="1">
    <source>
        <dbReference type="ARBA" id="ARBA00004123"/>
    </source>
</evidence>
<evidence type="ECO:0000256" key="2">
    <source>
        <dbReference type="ARBA" id="ARBA00006898"/>
    </source>
</evidence>
<dbReference type="InterPro" id="IPR010997">
    <property type="entry name" value="HRDC-like_sf"/>
</dbReference>
<evidence type="ECO:0000256" key="3">
    <source>
        <dbReference type="ARBA" id="ARBA00016672"/>
    </source>
</evidence>
<keyword evidence="6" id="KW-0539">Nucleus</keyword>
<evidence type="ECO:0000256" key="5">
    <source>
        <dbReference type="ARBA" id="ARBA00023163"/>
    </source>
</evidence>
<dbReference type="PANTHER" id="PTHR15561">
    <property type="entry name" value="CALCITONIN GENE-RELATED PEPTIDE-RECEPTOR COMPONENT PROTEIN"/>
    <property type="match status" value="1"/>
</dbReference>
<comment type="subcellular location">
    <subcellularLocation>
        <location evidence="1">Nucleus</location>
    </subcellularLocation>
</comment>
<dbReference type="Gene3D" id="1.20.1250.40">
    <property type="match status" value="1"/>
</dbReference>
<dbReference type="InterPro" id="IPR038846">
    <property type="entry name" value="RPC9"/>
</dbReference>
<dbReference type="EMBL" id="BACD03000025">
    <property type="protein sequence ID" value="GAO49689.1"/>
    <property type="molecule type" value="Genomic_DNA"/>
</dbReference>
<keyword evidence="10" id="KW-1185">Reference proteome</keyword>
<sequence>MQALTVTRVMKILKVREAFLTDYEVLAHFKEIEERQKETAQVLGSAAALGSANFRTIQYELLDYLKSSPAANYTAEEIVQLSQDLAQFDLTKAERLQIINSRPKAAVDLYNIVEEMENRLSEEDMYAILGLFGVTAEENGEMENGEGDEESGEGYEHHDGQEGEYQEGEYQEEHQVRHGEDNEEAEVVGHSDDAMEE</sequence>
<reference evidence="9 10" key="2">
    <citation type="journal article" date="2014" name="J. Gen. Appl. Microbiol.">
        <title>The early diverging ascomycetous budding yeast Saitoella complicata has three histone deacetylases belonging to the Clr6, Hos2, and Rpd3 lineages.</title>
        <authorList>
            <person name="Nishida H."/>
            <person name="Matsumoto T."/>
            <person name="Kondo S."/>
            <person name="Hamamoto M."/>
            <person name="Yoshikawa H."/>
        </authorList>
    </citation>
    <scope>NUCLEOTIDE SEQUENCE [LARGE SCALE GENOMIC DNA]</scope>
    <source>
        <strain evidence="9 10">NRRL Y-17804</strain>
    </source>
</reference>
<accession>A0A0E9NIL7</accession>
<dbReference type="SMART" id="SM00657">
    <property type="entry name" value="RPOL4c"/>
    <property type="match status" value="1"/>
</dbReference>
<feature type="compositionally biased region" description="Basic and acidic residues" evidence="7">
    <location>
        <begin position="187"/>
        <end position="197"/>
    </location>
</feature>
<gene>
    <name evidence="9" type="ORF">G7K_3835-t1</name>
</gene>
<feature type="compositionally biased region" description="Acidic residues" evidence="7">
    <location>
        <begin position="138"/>
        <end position="153"/>
    </location>
</feature>
<reference evidence="9 10" key="3">
    <citation type="journal article" date="2015" name="Genome Announc.">
        <title>Draft Genome Sequence of the Archiascomycetous Yeast Saitoella complicata.</title>
        <authorList>
            <person name="Yamauchi K."/>
            <person name="Kondo S."/>
            <person name="Hamamoto M."/>
            <person name="Takahashi Y."/>
            <person name="Ogura Y."/>
            <person name="Hayashi T."/>
            <person name="Nishida H."/>
        </authorList>
    </citation>
    <scope>NUCLEOTIDE SEQUENCE [LARGE SCALE GENOMIC DNA]</scope>
    <source>
        <strain evidence="9 10">NRRL Y-17804</strain>
    </source>
</reference>
<dbReference type="GO" id="GO:0005666">
    <property type="term" value="C:RNA polymerase III complex"/>
    <property type="evidence" value="ECO:0007669"/>
    <property type="project" value="InterPro"/>
</dbReference>
<dbReference type="InterPro" id="IPR006590">
    <property type="entry name" value="RNA_pol_Rpb4/RPC9_core"/>
</dbReference>
<evidence type="ECO:0000256" key="4">
    <source>
        <dbReference type="ARBA" id="ARBA00022478"/>
    </source>
</evidence>
<dbReference type="GO" id="GO:0006384">
    <property type="term" value="P:transcription initiation at RNA polymerase III promoter"/>
    <property type="evidence" value="ECO:0007669"/>
    <property type="project" value="InterPro"/>
</dbReference>
<keyword evidence="5" id="KW-0804">Transcription</keyword>
<organism evidence="9 10">
    <name type="scientific">Saitoella complicata (strain BCRC 22490 / CBS 7301 / JCM 7358 / NBRC 10748 / NRRL Y-17804)</name>
    <dbReference type="NCBI Taxonomy" id="698492"/>
    <lineage>
        <taxon>Eukaryota</taxon>
        <taxon>Fungi</taxon>
        <taxon>Dikarya</taxon>
        <taxon>Ascomycota</taxon>
        <taxon>Taphrinomycotina</taxon>
        <taxon>Taphrinomycotina incertae sedis</taxon>
        <taxon>Saitoella</taxon>
    </lineage>
</organism>
<dbReference type="AlphaFoldDB" id="A0A0E9NIL7"/>
<dbReference type="GO" id="GO:0000166">
    <property type="term" value="F:nucleotide binding"/>
    <property type="evidence" value="ECO:0007669"/>
    <property type="project" value="InterPro"/>
</dbReference>
<comment type="similarity">
    <text evidence="2">Belongs to the eukaryotic RPC9 RNA polymerase subunit family.</text>
</comment>
<evidence type="ECO:0000313" key="10">
    <source>
        <dbReference type="Proteomes" id="UP000033140"/>
    </source>
</evidence>
<dbReference type="SUPFAM" id="SSF47819">
    <property type="entry name" value="HRDC-like"/>
    <property type="match status" value="1"/>
</dbReference>
<dbReference type="STRING" id="698492.A0A0E9NIL7"/>
<keyword evidence="4" id="KW-0240">DNA-directed RNA polymerase</keyword>
<feature type="domain" description="RNA polymerase Rpb4/RPC9 core" evidence="8">
    <location>
        <begin position="10"/>
        <end position="141"/>
    </location>
</feature>
<evidence type="ECO:0000256" key="6">
    <source>
        <dbReference type="ARBA" id="ARBA00023242"/>
    </source>
</evidence>
<name>A0A0E9NIL7_SAICN</name>
<dbReference type="PANTHER" id="PTHR15561:SF0">
    <property type="entry name" value="DNA-DIRECTED RNA POLYMERASE III SUBUNIT RPC9"/>
    <property type="match status" value="1"/>
</dbReference>
<dbReference type="InterPro" id="IPR038324">
    <property type="entry name" value="Rpb4/RPC9_sf"/>
</dbReference>
<feature type="region of interest" description="Disordered" evidence="7">
    <location>
        <begin position="137"/>
        <end position="197"/>
    </location>
</feature>
<evidence type="ECO:0000256" key="7">
    <source>
        <dbReference type="SAM" id="MobiDB-lite"/>
    </source>
</evidence>
<dbReference type="Proteomes" id="UP000033140">
    <property type="component" value="Unassembled WGS sequence"/>
</dbReference>
<dbReference type="InterPro" id="IPR005574">
    <property type="entry name" value="Rpb4/RPC9"/>
</dbReference>
<feature type="compositionally biased region" description="Basic and acidic residues" evidence="7">
    <location>
        <begin position="171"/>
        <end position="180"/>
    </location>
</feature>